<reference evidence="1" key="1">
    <citation type="submission" date="2020-01" db="EMBL/GenBank/DDBJ databases">
        <authorList>
            <person name="Meier V. D."/>
            <person name="Meier V D."/>
        </authorList>
    </citation>
    <scope>NUCLEOTIDE SEQUENCE</scope>
    <source>
        <strain evidence="1">HLG_WM_MAG_07</strain>
    </source>
</reference>
<proteinExistence type="predicted"/>
<name>A0A6S6TZD4_9GAMM</name>
<protein>
    <submittedName>
        <fullName evidence="1">Uncharacterized protein</fullName>
    </submittedName>
</protein>
<dbReference type="AlphaFoldDB" id="A0A6S6TZD4"/>
<accession>A0A6S6TZD4</accession>
<dbReference type="EMBL" id="CACVAY010000143">
    <property type="protein sequence ID" value="CAA6827795.1"/>
    <property type="molecule type" value="Genomic_DNA"/>
</dbReference>
<organism evidence="1">
    <name type="scientific">uncultured Thiotrichaceae bacterium</name>
    <dbReference type="NCBI Taxonomy" id="298394"/>
    <lineage>
        <taxon>Bacteria</taxon>
        <taxon>Pseudomonadati</taxon>
        <taxon>Pseudomonadota</taxon>
        <taxon>Gammaproteobacteria</taxon>
        <taxon>Thiotrichales</taxon>
        <taxon>Thiotrichaceae</taxon>
        <taxon>environmental samples</taxon>
    </lineage>
</organism>
<gene>
    <name evidence="1" type="ORF">HELGO_WM61986</name>
</gene>
<evidence type="ECO:0000313" key="1">
    <source>
        <dbReference type="EMBL" id="CAA6827795.1"/>
    </source>
</evidence>
<sequence>MSEKIVVSLEGLRKIQSGLYEFSQAEIRSKSAEDQKAHADNLHRIGVMMMTLEKNNVAAGNEKFKHKEDDLVQAVDEMENTVENMNDFSDVVRSISSGLNTVDTIIRLL</sequence>